<proteinExistence type="inferred from homology"/>
<evidence type="ECO:0000313" key="5">
    <source>
        <dbReference type="EMBL" id="GAI69446.1"/>
    </source>
</evidence>
<dbReference type="SUPFAM" id="SSF53633">
    <property type="entry name" value="Carbamate kinase-like"/>
    <property type="match status" value="1"/>
</dbReference>
<dbReference type="PANTHER" id="PTHR30409">
    <property type="entry name" value="CARBAMATE KINASE"/>
    <property type="match status" value="1"/>
</dbReference>
<evidence type="ECO:0000259" key="4">
    <source>
        <dbReference type="Pfam" id="PF00696"/>
    </source>
</evidence>
<comment type="similarity">
    <text evidence="1">Belongs to the carbamate kinase family.</text>
</comment>
<organism evidence="5">
    <name type="scientific">marine sediment metagenome</name>
    <dbReference type="NCBI Taxonomy" id="412755"/>
    <lineage>
        <taxon>unclassified sequences</taxon>
        <taxon>metagenomes</taxon>
        <taxon>ecological metagenomes</taxon>
    </lineage>
</organism>
<dbReference type="GO" id="GO:0019546">
    <property type="term" value="P:L-arginine deiminase pathway"/>
    <property type="evidence" value="ECO:0007669"/>
    <property type="project" value="TreeGrafter"/>
</dbReference>
<dbReference type="GO" id="GO:0005829">
    <property type="term" value="C:cytosol"/>
    <property type="evidence" value="ECO:0007669"/>
    <property type="project" value="TreeGrafter"/>
</dbReference>
<keyword evidence="3" id="KW-0418">Kinase</keyword>
<name>X1RR24_9ZZZZ</name>
<dbReference type="Gene3D" id="3.40.1160.10">
    <property type="entry name" value="Acetylglutamate kinase-like"/>
    <property type="match status" value="1"/>
</dbReference>
<evidence type="ECO:0000256" key="2">
    <source>
        <dbReference type="ARBA" id="ARBA00022679"/>
    </source>
</evidence>
<reference evidence="5" key="1">
    <citation type="journal article" date="2014" name="Front. Microbiol.">
        <title>High frequency of phylogenetically diverse reductive dehalogenase-homologous genes in deep subseafloor sedimentary metagenomes.</title>
        <authorList>
            <person name="Kawai M."/>
            <person name="Futagami T."/>
            <person name="Toyoda A."/>
            <person name="Takaki Y."/>
            <person name="Nishi S."/>
            <person name="Hori S."/>
            <person name="Arai W."/>
            <person name="Tsubouchi T."/>
            <person name="Morono Y."/>
            <person name="Uchiyama I."/>
            <person name="Ito T."/>
            <person name="Fujiyama A."/>
            <person name="Inagaki F."/>
            <person name="Takami H."/>
        </authorList>
    </citation>
    <scope>NUCLEOTIDE SEQUENCE</scope>
    <source>
        <strain evidence="5">Expedition CK06-06</strain>
    </source>
</reference>
<dbReference type="CDD" id="cd04235">
    <property type="entry name" value="AAK_CK"/>
    <property type="match status" value="1"/>
</dbReference>
<evidence type="ECO:0000256" key="3">
    <source>
        <dbReference type="ARBA" id="ARBA00022777"/>
    </source>
</evidence>
<dbReference type="GO" id="GO:0008804">
    <property type="term" value="F:carbamate kinase activity"/>
    <property type="evidence" value="ECO:0007669"/>
    <property type="project" value="InterPro"/>
</dbReference>
<gene>
    <name evidence="5" type="ORF">S12H4_09112</name>
</gene>
<sequence length="258" mass="27910">MEIIKNNKTVVIALGGNAILQAGEKGTCEEQYNNVKIAAIEIVKIIREGYGIALTHGNGPQVGNLYIQNSLAGEAVPPMPLDVLSAESQGLIGYFIQQAMQNELAGQNIDIPVLTIITQVEVDKNDPAFKNPTKPVGPFHTRKEAELLMDKASILMKEDSKKRWRKIVPSPKPVSIVEKEAINANIEDGIIVIVSGGGGIPVIKKNNNLVGVEAVIDKDSSACRLGIDIKADILMILTDVDQVALNLNTPDEKWIDTM</sequence>
<dbReference type="PANTHER" id="PTHR30409:SF1">
    <property type="entry name" value="CARBAMATE KINASE-RELATED"/>
    <property type="match status" value="1"/>
</dbReference>
<dbReference type="AlphaFoldDB" id="X1RR24"/>
<keyword evidence="2" id="KW-0808">Transferase</keyword>
<evidence type="ECO:0000256" key="1">
    <source>
        <dbReference type="ARBA" id="ARBA00011066"/>
    </source>
</evidence>
<feature type="non-terminal residue" evidence="5">
    <location>
        <position position="258"/>
    </location>
</feature>
<dbReference type="InterPro" id="IPR001048">
    <property type="entry name" value="Asp/Glu/Uridylate_kinase"/>
</dbReference>
<comment type="caution">
    <text evidence="5">The sequence shown here is derived from an EMBL/GenBank/DDBJ whole genome shotgun (WGS) entry which is preliminary data.</text>
</comment>
<dbReference type="EMBL" id="BARW01003637">
    <property type="protein sequence ID" value="GAI69446.1"/>
    <property type="molecule type" value="Genomic_DNA"/>
</dbReference>
<feature type="domain" description="Aspartate/glutamate/uridylate kinase" evidence="4">
    <location>
        <begin position="8"/>
        <end position="244"/>
    </location>
</feature>
<dbReference type="PRINTS" id="PR01469">
    <property type="entry name" value="CARBMTKINASE"/>
</dbReference>
<accession>X1RR24</accession>
<dbReference type="InterPro" id="IPR003964">
    <property type="entry name" value="Carb_kinase"/>
</dbReference>
<dbReference type="InterPro" id="IPR036393">
    <property type="entry name" value="AceGlu_kinase-like_sf"/>
</dbReference>
<dbReference type="NCBIfam" id="NF009007">
    <property type="entry name" value="PRK12352.1"/>
    <property type="match status" value="1"/>
</dbReference>
<protein>
    <recommendedName>
        <fullName evidence="4">Aspartate/glutamate/uridylate kinase domain-containing protein</fullName>
    </recommendedName>
</protein>
<dbReference type="Pfam" id="PF00696">
    <property type="entry name" value="AA_kinase"/>
    <property type="match status" value="1"/>
</dbReference>